<keyword evidence="4" id="KW-0472">Membrane</keyword>
<accession>A0A2Z6E189</accession>
<reference evidence="8" key="1">
    <citation type="submission" date="2018-04" db="EMBL/GenBank/DDBJ databases">
        <authorList>
            <person name="Watanabe M."/>
            <person name="Kojima H."/>
        </authorList>
    </citation>
    <scope>NUCLEOTIDE SEQUENCE [LARGE SCALE GENOMIC DNA]</scope>
    <source>
        <strain evidence="8">Dysh456</strain>
    </source>
</reference>
<dbReference type="GO" id="GO:0016020">
    <property type="term" value="C:membrane"/>
    <property type="evidence" value="ECO:0007669"/>
    <property type="project" value="UniProtKB-SubCell"/>
</dbReference>
<feature type="region of interest" description="Disordered" evidence="5">
    <location>
        <begin position="31"/>
        <end position="57"/>
    </location>
</feature>
<dbReference type="NCBIfam" id="TIGR01352">
    <property type="entry name" value="tonB_Cterm"/>
    <property type="match status" value="1"/>
</dbReference>
<dbReference type="InterPro" id="IPR006260">
    <property type="entry name" value="TonB/TolA_C"/>
</dbReference>
<reference evidence="8" key="2">
    <citation type="submission" date="2018-06" db="EMBL/GenBank/DDBJ databases">
        <title>Genome sequence of Rhodanobacteraceae bacterium strain Dysh456.</title>
        <authorList>
            <person name="Fukui M."/>
        </authorList>
    </citation>
    <scope>NUCLEOTIDE SEQUENCE [LARGE SCALE GENOMIC DNA]</scope>
    <source>
        <strain evidence="8">Dysh456</strain>
    </source>
</reference>
<protein>
    <recommendedName>
        <fullName evidence="6">TonB C-terminal domain-containing protein</fullName>
    </recommendedName>
</protein>
<evidence type="ECO:0000256" key="1">
    <source>
        <dbReference type="ARBA" id="ARBA00004167"/>
    </source>
</evidence>
<name>A0A2Z6E189_9GAMM</name>
<dbReference type="Pfam" id="PF03544">
    <property type="entry name" value="TonB_C"/>
    <property type="match status" value="1"/>
</dbReference>
<evidence type="ECO:0000256" key="2">
    <source>
        <dbReference type="ARBA" id="ARBA00022692"/>
    </source>
</evidence>
<evidence type="ECO:0000313" key="7">
    <source>
        <dbReference type="EMBL" id="BBD78732.1"/>
    </source>
</evidence>
<comment type="subcellular location">
    <subcellularLocation>
        <location evidence="1">Membrane</location>
        <topology evidence="1">Single-pass membrane protein</topology>
    </subcellularLocation>
</comment>
<dbReference type="Gene3D" id="3.30.1150.10">
    <property type="match status" value="1"/>
</dbReference>
<evidence type="ECO:0000256" key="4">
    <source>
        <dbReference type="ARBA" id="ARBA00023136"/>
    </source>
</evidence>
<gene>
    <name evidence="7" type="ORF">ALSL_0053</name>
</gene>
<keyword evidence="3" id="KW-1133">Transmembrane helix</keyword>
<feature type="domain" description="TonB C-terminal" evidence="6">
    <location>
        <begin position="78"/>
        <end position="171"/>
    </location>
</feature>
<feature type="compositionally biased region" description="Low complexity" evidence="5">
    <location>
        <begin position="34"/>
        <end position="57"/>
    </location>
</feature>
<dbReference type="GO" id="GO:0055085">
    <property type="term" value="P:transmembrane transport"/>
    <property type="evidence" value="ECO:0007669"/>
    <property type="project" value="InterPro"/>
</dbReference>
<dbReference type="EMBL" id="AP018560">
    <property type="protein sequence ID" value="BBD78732.1"/>
    <property type="molecule type" value="Genomic_DNA"/>
</dbReference>
<dbReference type="SUPFAM" id="SSF74653">
    <property type="entry name" value="TolA/TonB C-terminal domain"/>
    <property type="match status" value="1"/>
</dbReference>
<dbReference type="PROSITE" id="PS52015">
    <property type="entry name" value="TONB_CTD"/>
    <property type="match status" value="1"/>
</dbReference>
<evidence type="ECO:0000313" key="8">
    <source>
        <dbReference type="Proteomes" id="UP000270530"/>
    </source>
</evidence>
<evidence type="ECO:0000256" key="5">
    <source>
        <dbReference type="SAM" id="MobiDB-lite"/>
    </source>
</evidence>
<evidence type="ECO:0000259" key="6">
    <source>
        <dbReference type="PROSITE" id="PS52015"/>
    </source>
</evidence>
<dbReference type="InterPro" id="IPR037682">
    <property type="entry name" value="TonB_C"/>
</dbReference>
<dbReference type="Proteomes" id="UP000270530">
    <property type="component" value="Chromosome"/>
</dbReference>
<evidence type="ECO:0000256" key="3">
    <source>
        <dbReference type="ARBA" id="ARBA00022989"/>
    </source>
</evidence>
<proteinExistence type="predicted"/>
<dbReference type="RefSeq" id="WP_126535553.1">
    <property type="nucleotide sequence ID" value="NZ_AP018560.1"/>
</dbReference>
<dbReference type="AlphaFoldDB" id="A0A2Z6E189"/>
<dbReference type="KEGG" id="rbd:ALSL_0053"/>
<organism evidence="7 8">
    <name type="scientific">Aerosticca soli</name>
    <dbReference type="NCBI Taxonomy" id="2010829"/>
    <lineage>
        <taxon>Bacteria</taxon>
        <taxon>Pseudomonadati</taxon>
        <taxon>Pseudomonadota</taxon>
        <taxon>Gammaproteobacteria</taxon>
        <taxon>Lysobacterales</taxon>
        <taxon>Rhodanobacteraceae</taxon>
        <taxon>Aerosticca</taxon>
    </lineage>
</organism>
<sequence length="174" mass="17899">MPRLRTTTAWSLLALLLGILGTQWLSERTAHWQGPRPAAGAAPSPRHSPSRPGRPHAMALRRARPAATPILATMPATAATAALVPLDAPAPDVPYAALRGHLDGSVAIAVTLDATGAVASATLDRSSGDAVLDAYALANVRGWRFAAPRDGGARRGTLTIHFTGADADGLARGP</sequence>
<keyword evidence="2" id="KW-0812">Transmembrane</keyword>
<keyword evidence="8" id="KW-1185">Reference proteome</keyword>
<dbReference type="OrthoDB" id="5955134at2"/>